<dbReference type="Pfam" id="PF12680">
    <property type="entry name" value="SnoaL_2"/>
    <property type="match status" value="1"/>
</dbReference>
<sequence length="131" mass="14464">MADGPLEIFEQFRTGLLAGAFAPAEELWAEDAVVEFPYAPEGRPQQFTGRAEFLAFAATAQAERPVCFEDFQVLALRDAADPGVLIAEYRLTGPATAGGRRGTAVFVLLLRVRDGRIVHWREYQDLIAPRV</sequence>
<dbReference type="Proteomes" id="UP000319103">
    <property type="component" value="Unassembled WGS sequence"/>
</dbReference>
<dbReference type="InterPro" id="IPR037401">
    <property type="entry name" value="SnoaL-like"/>
</dbReference>
<dbReference type="RefSeq" id="WP_141633824.1">
    <property type="nucleotide sequence ID" value="NZ_VIGB01000003.1"/>
</dbReference>
<comment type="caution">
    <text evidence="2">The sequence shown here is derived from an EMBL/GenBank/DDBJ whole genome shotgun (WGS) entry which is preliminary data.</text>
</comment>
<feature type="domain" description="SnoaL-like" evidence="1">
    <location>
        <begin position="10"/>
        <end position="120"/>
    </location>
</feature>
<protein>
    <submittedName>
        <fullName evidence="2">Nuclear transport factor 2 family protein</fullName>
    </submittedName>
</protein>
<evidence type="ECO:0000313" key="2">
    <source>
        <dbReference type="EMBL" id="TQF03151.1"/>
    </source>
</evidence>
<evidence type="ECO:0000259" key="1">
    <source>
        <dbReference type="Pfam" id="PF12680"/>
    </source>
</evidence>
<gene>
    <name evidence="2" type="ORF">E6W39_13975</name>
</gene>
<dbReference type="Gene3D" id="3.10.450.50">
    <property type="match status" value="1"/>
</dbReference>
<dbReference type="OrthoDB" id="3681559at2"/>
<dbReference type="SUPFAM" id="SSF54427">
    <property type="entry name" value="NTF2-like"/>
    <property type="match status" value="1"/>
</dbReference>
<dbReference type="AlphaFoldDB" id="A0A540W2A7"/>
<dbReference type="InterPro" id="IPR032710">
    <property type="entry name" value="NTF2-like_dom_sf"/>
</dbReference>
<proteinExistence type="predicted"/>
<keyword evidence="3" id="KW-1185">Reference proteome</keyword>
<name>A0A540W2A7_9ACTN</name>
<accession>A0A540W2A7</accession>
<organism evidence="2 3">
    <name type="scientific">Kitasatospora acidiphila</name>
    <dbReference type="NCBI Taxonomy" id="2567942"/>
    <lineage>
        <taxon>Bacteria</taxon>
        <taxon>Bacillati</taxon>
        <taxon>Actinomycetota</taxon>
        <taxon>Actinomycetes</taxon>
        <taxon>Kitasatosporales</taxon>
        <taxon>Streptomycetaceae</taxon>
        <taxon>Kitasatospora</taxon>
    </lineage>
</organism>
<reference evidence="2 3" key="1">
    <citation type="submission" date="2019-06" db="EMBL/GenBank/DDBJ databases">
        <title>Description of Kitasatospora acidophila sp. nov. isolated from pine grove soil, and reclassification of Streptomyces novaecaesareae to Kitasatospora novaeceasareae comb. nov.</title>
        <authorList>
            <person name="Kim M.J."/>
        </authorList>
    </citation>
    <scope>NUCLEOTIDE SEQUENCE [LARGE SCALE GENOMIC DNA]</scope>
    <source>
        <strain evidence="2 3">MMS16-CNU292</strain>
    </source>
</reference>
<dbReference type="EMBL" id="VIGB01000003">
    <property type="protein sequence ID" value="TQF03151.1"/>
    <property type="molecule type" value="Genomic_DNA"/>
</dbReference>
<evidence type="ECO:0000313" key="3">
    <source>
        <dbReference type="Proteomes" id="UP000319103"/>
    </source>
</evidence>